<organism evidence="1 2">
    <name type="scientific">Nicotiana tabacum</name>
    <name type="common">Common tobacco</name>
    <dbReference type="NCBI Taxonomy" id="4097"/>
    <lineage>
        <taxon>Eukaryota</taxon>
        <taxon>Viridiplantae</taxon>
        <taxon>Streptophyta</taxon>
        <taxon>Embryophyta</taxon>
        <taxon>Tracheophyta</taxon>
        <taxon>Spermatophyta</taxon>
        <taxon>Magnoliopsida</taxon>
        <taxon>eudicotyledons</taxon>
        <taxon>Gunneridae</taxon>
        <taxon>Pentapetalae</taxon>
        <taxon>asterids</taxon>
        <taxon>lamiids</taxon>
        <taxon>Solanales</taxon>
        <taxon>Solanaceae</taxon>
        <taxon>Nicotianoideae</taxon>
        <taxon>Nicotianeae</taxon>
        <taxon>Nicotiana</taxon>
    </lineage>
</organism>
<protein>
    <submittedName>
        <fullName evidence="2">Two-component response regulator ORR26-like</fullName>
    </submittedName>
</protein>
<evidence type="ECO:0000313" key="2">
    <source>
        <dbReference type="RefSeq" id="XP_075103409.1"/>
    </source>
</evidence>
<reference evidence="2" key="2">
    <citation type="submission" date="2025-08" db="UniProtKB">
        <authorList>
            <consortium name="RefSeq"/>
        </authorList>
    </citation>
    <scope>IDENTIFICATION</scope>
    <source>
        <tissue evidence="2">Leaf</tissue>
    </source>
</reference>
<keyword evidence="1" id="KW-1185">Reference proteome</keyword>
<evidence type="ECO:0000313" key="1">
    <source>
        <dbReference type="Proteomes" id="UP000790787"/>
    </source>
</evidence>
<proteinExistence type="predicted"/>
<dbReference type="Proteomes" id="UP000790787">
    <property type="component" value="Chromosome 24"/>
</dbReference>
<accession>A0AC58U1P6</accession>
<reference evidence="1" key="1">
    <citation type="journal article" date="2014" name="Nat. Commun.">
        <title>The tobacco genome sequence and its comparison with those of tomato and potato.</title>
        <authorList>
            <person name="Sierro N."/>
            <person name="Battey J.N."/>
            <person name="Ouadi S."/>
            <person name="Bakaher N."/>
            <person name="Bovet L."/>
            <person name="Willig A."/>
            <person name="Goepfert S."/>
            <person name="Peitsch M.C."/>
            <person name="Ivanov N.V."/>
        </authorList>
    </citation>
    <scope>NUCLEOTIDE SEQUENCE [LARGE SCALE GENOMIC DNA]</scope>
</reference>
<gene>
    <name evidence="2" type="primary">LOC142177996</name>
</gene>
<sequence length="287" mass="33063">MDFESLSCEKTDVPAPFCGLRILLVDNDTTSLLNLASALEEHSFKVTTIEKATVALSILRERIDQFDLVMVDVNMPEMECFEFINCTQLIKDIPIILMSSNVKREMVEQAVAQGVCFFFMKPISAKKLKNIWQHVYRHQKKVSQKLEKNKANNQVEVMDNTSFANKKMQDTKGKIIVNSAEGSKGKRKRITDEETQVKNGDSEKEDRSLVSEKTMEKRRRLHWTPDLEKKFKKAVRKLGQKARPKLIKEMMDVPNLTQKQIANHLQKYRVQKQQAPHVQPTTSSIVN</sequence>
<dbReference type="RefSeq" id="XP_075103409.1">
    <property type="nucleotide sequence ID" value="XM_075247308.1"/>
</dbReference>
<name>A0AC58U1P6_TOBAC</name>